<dbReference type="PANTHER" id="PTHR46005:SF1">
    <property type="entry name" value="RHO GTPASE-ACTIVATING PROTEIN 35"/>
    <property type="match status" value="1"/>
</dbReference>
<feature type="region of interest" description="Disordered" evidence="1">
    <location>
        <begin position="433"/>
        <end position="480"/>
    </location>
</feature>
<proteinExistence type="predicted"/>
<evidence type="ECO:0000313" key="3">
    <source>
        <dbReference type="Ensembl" id="ENSTGUP00000029408.1"/>
    </source>
</evidence>
<dbReference type="GO" id="GO:0005829">
    <property type="term" value="C:cytosol"/>
    <property type="evidence" value="ECO:0007669"/>
    <property type="project" value="TreeGrafter"/>
</dbReference>
<dbReference type="Pfam" id="PF00620">
    <property type="entry name" value="RhoGAP"/>
    <property type="match status" value="1"/>
</dbReference>
<evidence type="ECO:0000259" key="2">
    <source>
        <dbReference type="Pfam" id="PF00620"/>
    </source>
</evidence>
<dbReference type="GO" id="GO:0005096">
    <property type="term" value="F:GTPase activator activity"/>
    <property type="evidence" value="ECO:0007669"/>
    <property type="project" value="TreeGrafter"/>
</dbReference>
<dbReference type="AlphaFoldDB" id="A0A674H4G7"/>
<dbReference type="GO" id="GO:0050770">
    <property type="term" value="P:regulation of axonogenesis"/>
    <property type="evidence" value="ECO:0007669"/>
    <property type="project" value="TreeGrafter"/>
</dbReference>
<dbReference type="PANTHER" id="PTHR46005">
    <property type="entry name" value="RHO GTPASE-ACTIVATING PROTEIN 190"/>
    <property type="match status" value="1"/>
</dbReference>
<accession>A0A674H4G7</accession>
<evidence type="ECO:0000313" key="4">
    <source>
        <dbReference type="Proteomes" id="UP000007754"/>
    </source>
</evidence>
<organism evidence="3 4">
    <name type="scientific">Taeniopygia guttata</name>
    <name type="common">Zebra finch</name>
    <name type="synonym">Poephila guttata</name>
    <dbReference type="NCBI Taxonomy" id="59729"/>
    <lineage>
        <taxon>Eukaryota</taxon>
        <taxon>Metazoa</taxon>
        <taxon>Chordata</taxon>
        <taxon>Craniata</taxon>
        <taxon>Vertebrata</taxon>
        <taxon>Euteleostomi</taxon>
        <taxon>Archelosauria</taxon>
        <taxon>Archosauria</taxon>
        <taxon>Dinosauria</taxon>
        <taxon>Saurischia</taxon>
        <taxon>Theropoda</taxon>
        <taxon>Coelurosauria</taxon>
        <taxon>Aves</taxon>
        <taxon>Neognathae</taxon>
        <taxon>Neoaves</taxon>
        <taxon>Telluraves</taxon>
        <taxon>Australaves</taxon>
        <taxon>Passeriformes</taxon>
        <taxon>Passeroidea</taxon>
        <taxon>Estrildidae</taxon>
        <taxon>Estrildinae</taxon>
        <taxon>Taeniopygia</taxon>
    </lineage>
</organism>
<dbReference type="Proteomes" id="UP000007754">
    <property type="component" value="Unplaced"/>
</dbReference>
<feature type="compositionally biased region" description="Pro residues" evidence="1">
    <location>
        <begin position="471"/>
        <end position="480"/>
    </location>
</feature>
<sequence length="480" mass="53919">MRFPLFLPQKIPENFVDFPQTTAWTWLRRISGSEFGFWGKNSKFWGQIPNFGAKNPHFRAKILDFGVEISNFGAQILDFVTKIPNFGIKIPDFGSIIPIFSPHVFLGISADPREFRDAIPTFPAPNSQRIPGIFESKIQNFREKIQIFVTKNPFFLPELPFFHPNFFLGLLGCDSHFSQPKNPGKFPGFSADHGLDLAEKDFRAGIPDFGGKNSEFWGQIPNFGAKILDFVTKIPNFGVKIPDFGCKIPTFSLHIFSGISPDPREFWDEIPTFPAPNPREFQGFLSQKFRILGKKFRFSSQKIHFFCQNSHFFTPIFSGNVGMRFPLFPTPKTPGKFCGFSADHGLDLAEKDFTVNAVAGAMKSFFSELPEPLVPYAMQLELVEAHSESRIPKIPKNSQKNSQNSQILKIPEPIPALFPVNCGLVGAAIPRPATGGRQSVQNSQIPRIPQIPEIPKNSPQKIPQKNSKIPEPIPALFPVN</sequence>
<feature type="domain" description="Rho-GAP" evidence="2">
    <location>
        <begin position="349"/>
        <end position="388"/>
    </location>
</feature>
<dbReference type="GO" id="GO:0007266">
    <property type="term" value="P:Rho protein signal transduction"/>
    <property type="evidence" value="ECO:0007669"/>
    <property type="project" value="TreeGrafter"/>
</dbReference>
<feature type="compositionally biased region" description="Polar residues" evidence="1">
    <location>
        <begin position="457"/>
        <end position="467"/>
    </location>
</feature>
<protein>
    <recommendedName>
        <fullName evidence="2">Rho-GAP domain-containing protein</fullName>
    </recommendedName>
</protein>
<keyword evidence="4" id="KW-1185">Reference proteome</keyword>
<evidence type="ECO:0000256" key="1">
    <source>
        <dbReference type="SAM" id="MobiDB-lite"/>
    </source>
</evidence>
<reference evidence="3" key="1">
    <citation type="submission" date="2025-08" db="UniProtKB">
        <authorList>
            <consortium name="Ensembl"/>
        </authorList>
    </citation>
    <scope>IDENTIFICATION</scope>
</reference>
<name>A0A674H4G7_TAEGU</name>
<dbReference type="InterPro" id="IPR008936">
    <property type="entry name" value="Rho_GTPase_activation_prot"/>
</dbReference>
<reference evidence="3" key="2">
    <citation type="submission" date="2025-09" db="UniProtKB">
        <authorList>
            <consortium name="Ensembl"/>
        </authorList>
    </citation>
    <scope>IDENTIFICATION</scope>
</reference>
<dbReference type="GO" id="GO:0008361">
    <property type="term" value="P:regulation of cell size"/>
    <property type="evidence" value="ECO:0007669"/>
    <property type="project" value="TreeGrafter"/>
</dbReference>
<dbReference type="InterPro" id="IPR051978">
    <property type="entry name" value="Rho-GAP_domain"/>
</dbReference>
<feature type="compositionally biased region" description="Low complexity" evidence="1">
    <location>
        <begin position="444"/>
        <end position="455"/>
    </location>
</feature>
<dbReference type="Gene3D" id="1.10.555.10">
    <property type="entry name" value="Rho GTPase activation protein"/>
    <property type="match status" value="1"/>
</dbReference>
<dbReference type="Ensembl" id="ENSTGUT00000026763.1">
    <property type="protein sequence ID" value="ENSTGUP00000029408.1"/>
    <property type="gene ID" value="ENSTGUG00000026770.1"/>
</dbReference>
<dbReference type="SUPFAM" id="SSF48350">
    <property type="entry name" value="GTPase activation domain, GAP"/>
    <property type="match status" value="1"/>
</dbReference>
<dbReference type="InterPro" id="IPR000198">
    <property type="entry name" value="RhoGAP_dom"/>
</dbReference>
<dbReference type="InParanoid" id="A0A674H4G7"/>